<dbReference type="InterPro" id="IPR036412">
    <property type="entry name" value="HAD-like_sf"/>
</dbReference>
<dbReference type="Gene3D" id="3.40.1110.10">
    <property type="entry name" value="Calcium-transporting ATPase, cytoplasmic domain N"/>
    <property type="match status" value="1"/>
</dbReference>
<dbReference type="Gene3D" id="2.70.150.10">
    <property type="entry name" value="Calcium-transporting ATPase, cytoplasmic transduction domain A"/>
    <property type="match status" value="1"/>
</dbReference>
<feature type="transmembrane region" description="Helical" evidence="10">
    <location>
        <begin position="243"/>
        <end position="261"/>
    </location>
</feature>
<evidence type="ECO:0000256" key="6">
    <source>
        <dbReference type="ARBA" id="ARBA00022840"/>
    </source>
</evidence>
<dbReference type="Gene3D" id="3.40.50.1000">
    <property type="entry name" value="HAD superfamily/HAD-like"/>
    <property type="match status" value="1"/>
</dbReference>
<evidence type="ECO:0000256" key="1">
    <source>
        <dbReference type="ARBA" id="ARBA00004651"/>
    </source>
</evidence>
<evidence type="ECO:0000256" key="7">
    <source>
        <dbReference type="ARBA" id="ARBA00022967"/>
    </source>
</evidence>
<dbReference type="Gene3D" id="1.20.1110.10">
    <property type="entry name" value="Calcium-transporting ATPase, transmembrane domain"/>
    <property type="match status" value="2"/>
</dbReference>
<dbReference type="SUPFAM" id="SSF81665">
    <property type="entry name" value="Calcium ATPase, transmembrane domain M"/>
    <property type="match status" value="1"/>
</dbReference>
<reference evidence="12 13" key="1">
    <citation type="journal article" date="2015" name="Nature">
        <title>rRNA introns, odd ribosomes, and small enigmatic genomes across a large radiation of phyla.</title>
        <authorList>
            <person name="Brown C.T."/>
            <person name="Hug L.A."/>
            <person name="Thomas B.C."/>
            <person name="Sharon I."/>
            <person name="Castelle C.J."/>
            <person name="Singh A."/>
            <person name="Wilkins M.J."/>
            <person name="Williams K.H."/>
            <person name="Banfield J.F."/>
        </authorList>
    </citation>
    <scope>NUCLEOTIDE SEQUENCE [LARGE SCALE GENOMIC DNA]</scope>
</reference>
<comment type="similarity">
    <text evidence="2">Belongs to the cation transport ATPase (P-type) (TC 3.A.3) family. Type IIA subfamily.</text>
</comment>
<dbReference type="Pfam" id="PF13246">
    <property type="entry name" value="Cation_ATPase"/>
    <property type="match status" value="1"/>
</dbReference>
<dbReference type="InterPro" id="IPR008250">
    <property type="entry name" value="ATPase_P-typ_transduc_dom_A_sf"/>
</dbReference>
<dbReference type="InterPro" id="IPR050510">
    <property type="entry name" value="Cation_transp_ATPase_P-type"/>
</dbReference>
<feature type="transmembrane region" description="Helical" evidence="10">
    <location>
        <begin position="764"/>
        <end position="784"/>
    </location>
</feature>
<dbReference type="GO" id="GO:0005524">
    <property type="term" value="F:ATP binding"/>
    <property type="evidence" value="ECO:0007669"/>
    <property type="project" value="UniProtKB-KW"/>
</dbReference>
<feature type="domain" description="Cation-transporting P-type ATPase N-terminal" evidence="11">
    <location>
        <begin position="3"/>
        <end position="76"/>
    </location>
</feature>
<evidence type="ECO:0000256" key="3">
    <source>
        <dbReference type="ARBA" id="ARBA00022475"/>
    </source>
</evidence>
<dbReference type="InterPro" id="IPR059000">
    <property type="entry name" value="ATPase_P-type_domA"/>
</dbReference>
<dbReference type="Pfam" id="PF00689">
    <property type="entry name" value="Cation_ATPase_C"/>
    <property type="match status" value="1"/>
</dbReference>
<evidence type="ECO:0000259" key="11">
    <source>
        <dbReference type="SMART" id="SM00831"/>
    </source>
</evidence>
<dbReference type="InterPro" id="IPR004014">
    <property type="entry name" value="ATPase_P-typ_cation-transptr_N"/>
</dbReference>
<dbReference type="GO" id="GO:0030007">
    <property type="term" value="P:intracellular potassium ion homeostasis"/>
    <property type="evidence" value="ECO:0007669"/>
    <property type="project" value="TreeGrafter"/>
</dbReference>
<evidence type="ECO:0000256" key="4">
    <source>
        <dbReference type="ARBA" id="ARBA00022692"/>
    </source>
</evidence>
<dbReference type="GO" id="GO:1902600">
    <property type="term" value="P:proton transmembrane transport"/>
    <property type="evidence" value="ECO:0007669"/>
    <property type="project" value="TreeGrafter"/>
</dbReference>
<dbReference type="GO" id="GO:0006883">
    <property type="term" value="P:intracellular sodium ion homeostasis"/>
    <property type="evidence" value="ECO:0007669"/>
    <property type="project" value="TreeGrafter"/>
</dbReference>
<keyword evidence="6" id="KW-0067">ATP-binding</keyword>
<dbReference type="InterPro" id="IPR023298">
    <property type="entry name" value="ATPase_P-typ_TM_dom_sf"/>
</dbReference>
<dbReference type="GO" id="GO:1990573">
    <property type="term" value="P:potassium ion import across plasma membrane"/>
    <property type="evidence" value="ECO:0007669"/>
    <property type="project" value="TreeGrafter"/>
</dbReference>
<keyword evidence="4 10" id="KW-0812">Transmembrane</keyword>
<dbReference type="Pfam" id="PF00122">
    <property type="entry name" value="E1-E2_ATPase"/>
    <property type="match status" value="1"/>
</dbReference>
<evidence type="ECO:0000256" key="9">
    <source>
        <dbReference type="ARBA" id="ARBA00023136"/>
    </source>
</evidence>
<dbReference type="InterPro" id="IPR044492">
    <property type="entry name" value="P_typ_ATPase_HD_dom"/>
</dbReference>
<comment type="caution">
    <text evidence="12">The sequence shown here is derived from an EMBL/GenBank/DDBJ whole genome shotgun (WGS) entry which is preliminary data.</text>
</comment>
<feature type="transmembrane region" description="Helical" evidence="10">
    <location>
        <begin position="796"/>
        <end position="816"/>
    </location>
</feature>
<dbReference type="SUPFAM" id="SSF56784">
    <property type="entry name" value="HAD-like"/>
    <property type="match status" value="1"/>
</dbReference>
<dbReference type="EMBL" id="LCJM01000012">
    <property type="protein sequence ID" value="KKT78868.1"/>
    <property type="molecule type" value="Genomic_DNA"/>
</dbReference>
<dbReference type="SFLD" id="SFLDF00027">
    <property type="entry name" value="p-type_atpase"/>
    <property type="match status" value="1"/>
</dbReference>
<accession>A0A0G1K5T8</accession>
<evidence type="ECO:0000256" key="2">
    <source>
        <dbReference type="ARBA" id="ARBA00005675"/>
    </source>
</evidence>
<dbReference type="InterPro" id="IPR018303">
    <property type="entry name" value="ATPase_P-typ_P_site"/>
</dbReference>
<keyword evidence="5" id="KW-0547">Nucleotide-binding</keyword>
<dbReference type="PANTHER" id="PTHR43294">
    <property type="entry name" value="SODIUM/POTASSIUM-TRANSPORTING ATPASE SUBUNIT ALPHA"/>
    <property type="match status" value="1"/>
</dbReference>
<gene>
    <name evidence="12" type="ORF">UW74_C0012G0009</name>
</gene>
<evidence type="ECO:0000256" key="5">
    <source>
        <dbReference type="ARBA" id="ARBA00022741"/>
    </source>
</evidence>
<dbReference type="PANTHER" id="PTHR43294:SF21">
    <property type="entry name" value="CATION TRANSPORTING ATPASE"/>
    <property type="match status" value="1"/>
</dbReference>
<proteinExistence type="inferred from homology"/>
<dbReference type="PRINTS" id="PR00119">
    <property type="entry name" value="CATATPASE"/>
</dbReference>
<dbReference type="NCBIfam" id="TIGR01494">
    <property type="entry name" value="ATPase_P-type"/>
    <property type="match status" value="2"/>
</dbReference>
<comment type="subcellular location">
    <subcellularLocation>
        <location evidence="1">Cell membrane</location>
        <topology evidence="1">Multi-pass membrane protein</topology>
    </subcellularLocation>
</comment>
<dbReference type="Pfam" id="PF00690">
    <property type="entry name" value="Cation_ATPase_N"/>
    <property type="match status" value="1"/>
</dbReference>
<dbReference type="SFLD" id="SFLDS00003">
    <property type="entry name" value="Haloacid_Dehalogenase"/>
    <property type="match status" value="1"/>
</dbReference>
<dbReference type="PRINTS" id="PR00120">
    <property type="entry name" value="HATPASE"/>
</dbReference>
<dbReference type="InterPro" id="IPR023299">
    <property type="entry name" value="ATPase_P-typ_cyto_dom_N"/>
</dbReference>
<dbReference type="SUPFAM" id="SSF81653">
    <property type="entry name" value="Calcium ATPase, transduction domain A"/>
    <property type="match status" value="1"/>
</dbReference>
<dbReference type="GO" id="GO:0016887">
    <property type="term" value="F:ATP hydrolysis activity"/>
    <property type="evidence" value="ECO:0007669"/>
    <property type="project" value="InterPro"/>
</dbReference>
<dbReference type="SMART" id="SM00831">
    <property type="entry name" value="Cation_ATPase_N"/>
    <property type="match status" value="1"/>
</dbReference>
<dbReference type="SFLD" id="SFLDG00002">
    <property type="entry name" value="C1.7:_P-type_atpase_like"/>
    <property type="match status" value="1"/>
</dbReference>
<feature type="transmembrane region" description="Helical" evidence="10">
    <location>
        <begin position="731"/>
        <end position="752"/>
    </location>
</feature>
<dbReference type="GO" id="GO:0036376">
    <property type="term" value="P:sodium ion export across plasma membrane"/>
    <property type="evidence" value="ECO:0007669"/>
    <property type="project" value="TreeGrafter"/>
</dbReference>
<organism evidence="12 13">
    <name type="scientific">Candidatus Giovannonibacteria bacterium GW2011_GWC2_44_8</name>
    <dbReference type="NCBI Taxonomy" id="1618657"/>
    <lineage>
        <taxon>Bacteria</taxon>
        <taxon>Candidatus Giovannoniibacteriota</taxon>
    </lineage>
</organism>
<feature type="transmembrane region" description="Helical" evidence="10">
    <location>
        <begin position="828"/>
        <end position="846"/>
    </location>
</feature>
<name>A0A0G1K5T8_9BACT</name>
<dbReference type="GO" id="GO:0005391">
    <property type="term" value="F:P-type sodium:potassium-exchanging transporter activity"/>
    <property type="evidence" value="ECO:0007669"/>
    <property type="project" value="TreeGrafter"/>
</dbReference>
<feature type="transmembrane region" description="Helical" evidence="10">
    <location>
        <begin position="50"/>
        <end position="74"/>
    </location>
</feature>
<dbReference type="InterPro" id="IPR023214">
    <property type="entry name" value="HAD_sf"/>
</dbReference>
<keyword evidence="9 10" id="KW-0472">Membrane</keyword>
<keyword evidence="7" id="KW-1278">Translocase</keyword>
<protein>
    <submittedName>
        <fullName evidence="12">Calcium-translocating P-type ATPase, PMCA-type</fullName>
    </submittedName>
</protein>
<keyword evidence="3" id="KW-1003">Cell membrane</keyword>
<feature type="transmembrane region" description="Helical" evidence="10">
    <location>
        <begin position="656"/>
        <end position="677"/>
    </location>
</feature>
<evidence type="ECO:0000256" key="10">
    <source>
        <dbReference type="SAM" id="Phobius"/>
    </source>
</evidence>
<dbReference type="InterPro" id="IPR001757">
    <property type="entry name" value="P_typ_ATPase"/>
</dbReference>
<dbReference type="AlphaFoldDB" id="A0A0G1K5T8"/>
<sequence>MADFYQLSVENVFKATGSNRDGLSRAEYKKKLLEYGPNELPKETGFKALAFLWGQVQSPLVYILLIAAVLAFFAGEKLDTIIIVASVILNVGIGFYQEYSSSQILKRLAEKVKVMAYVKRGGNIKEVEAAELVQGDVIFLKNGMKVPADARLFRAKDLFANEALLTGESAPVKKEIEKIEGEKVVGDRKNMVFMGSAVERGEGDAVVVKTGRQTEIGQIATLTEESDEEMTPLQERMAKLGKFLSVLVVAASVIIVAVGILEKFNFYQIFVTAVAVAVAAIPEGLPAAIAVVLAVASKNIFKNNGLIKRLLAAETLGSVSILLIDKTGTLTEGKMKLEKIISKDDNSVLVAIALANEAIIENNNGKACVKGEATDKAKLEAFFEKGLDLKKILEAFPRINFLPFDSVAKIMASFHSSRDQHGETTQVFISGAPEKLLELSRDFPGKEEMLSDIENLARKGFRVIGAAEETFPIRREEMEKKSEVELLKMIKNITFLGLAVIRDPIRSDVRQTVKEVRSAGIKIIMLTGDHKLTALTVGEELGFSTKNIIEGRELENISDEELKQKILNVEIFARVDPKHKMQITKAWKDRGEAVAVTGDGINDAPALKYADIGIALNSGTDVTKEASDLVLVDDGLSTIAQAIRYGRTAFDNIKKVVIYLLASSFTEITLVLGSLILRVPLPMTAVQILWTNLVQDGLPNFALAFEKSEDGIMQRKPIKRSDPILDKKAKMLSFSFAVVTDLILLSIFYFILEKTTFSIEYTRTIIFAALGTSSLFYIFSIKTLDKPIYKASLLDNYFLLFAVGIGFLMMILAVYMPSLNLILKTTPLHLPMLAAIFALGIFKVFLMEFIKWTYNRKTA</sequence>
<keyword evidence="8 10" id="KW-1133">Transmembrane helix</keyword>
<dbReference type="Proteomes" id="UP000034889">
    <property type="component" value="Unassembled WGS sequence"/>
</dbReference>
<evidence type="ECO:0000313" key="13">
    <source>
        <dbReference type="Proteomes" id="UP000034889"/>
    </source>
</evidence>
<evidence type="ECO:0000256" key="8">
    <source>
        <dbReference type="ARBA" id="ARBA00022989"/>
    </source>
</evidence>
<dbReference type="PROSITE" id="PS00154">
    <property type="entry name" value="ATPASE_E1_E2"/>
    <property type="match status" value="1"/>
</dbReference>
<dbReference type="GO" id="GO:0005886">
    <property type="term" value="C:plasma membrane"/>
    <property type="evidence" value="ECO:0007669"/>
    <property type="project" value="UniProtKB-SubCell"/>
</dbReference>
<dbReference type="Pfam" id="PF08282">
    <property type="entry name" value="Hydrolase_3"/>
    <property type="match status" value="1"/>
</dbReference>
<dbReference type="InterPro" id="IPR006068">
    <property type="entry name" value="ATPase_P-typ_cation-transptr_C"/>
</dbReference>
<evidence type="ECO:0000313" key="12">
    <source>
        <dbReference type="EMBL" id="KKT78868.1"/>
    </source>
</evidence>
<feature type="transmembrane region" description="Helical" evidence="10">
    <location>
        <begin position="267"/>
        <end position="294"/>
    </location>
</feature>